<name>A0AAD3DFL0_9CHLO</name>
<sequence length="346" mass="35030">GCDALEKAALLFAGAGAVQDMEAALESCVEAARRAAAAVGELSYGGDARNATTMPAGSFAASPPSDSHTAAAAAAAEVAAEVFGVMAGKAGKTGPQPQQLLRCLEARTPVYRALAAAGPAALNPRLISPSSRRRRLLAAVYRYIGQLEGMPYCRLAFADSAVMAAQEGGGERGSAGAGAAAVMGMQVAGGGSSPHTELIHVIQASDAEDPWLQAEWGRTLRPTGRSREAALHLSVAAALLQRHLQAMQVHAHMQQTGGEKHMQQADTQQVHMQVSSSASAPSPSPRVYSLAAAAAVAAPGETGAANGVGKRAAAAAGASTLRSLGLREALEGFARAVEEAAALRPG</sequence>
<organism evidence="1 2">
    <name type="scientific">Astrephomene gubernaculifera</name>
    <dbReference type="NCBI Taxonomy" id="47775"/>
    <lineage>
        <taxon>Eukaryota</taxon>
        <taxon>Viridiplantae</taxon>
        <taxon>Chlorophyta</taxon>
        <taxon>core chlorophytes</taxon>
        <taxon>Chlorophyceae</taxon>
        <taxon>CS clade</taxon>
        <taxon>Chlamydomonadales</taxon>
        <taxon>Astrephomenaceae</taxon>
        <taxon>Astrephomene</taxon>
    </lineage>
</organism>
<accession>A0AAD3DFL0</accession>
<dbReference type="EMBL" id="BMAR01000001">
    <property type="protein sequence ID" value="GFR39827.1"/>
    <property type="molecule type" value="Genomic_DNA"/>
</dbReference>
<reference evidence="1 2" key="1">
    <citation type="journal article" date="2021" name="Sci. Rep.">
        <title>Genome sequencing of the multicellular alga Astrephomene provides insights into convergent evolution of germ-soma differentiation.</title>
        <authorList>
            <person name="Yamashita S."/>
            <person name="Yamamoto K."/>
            <person name="Matsuzaki R."/>
            <person name="Suzuki S."/>
            <person name="Yamaguchi H."/>
            <person name="Hirooka S."/>
            <person name="Minakuchi Y."/>
            <person name="Miyagishima S."/>
            <person name="Kawachi M."/>
            <person name="Toyoda A."/>
            <person name="Nozaki H."/>
        </authorList>
    </citation>
    <scope>NUCLEOTIDE SEQUENCE [LARGE SCALE GENOMIC DNA]</scope>
    <source>
        <strain evidence="1 2">NIES-4017</strain>
    </source>
</reference>
<protein>
    <submittedName>
        <fullName evidence="1">Uncharacterized protein</fullName>
    </submittedName>
</protein>
<proteinExistence type="predicted"/>
<evidence type="ECO:0000313" key="2">
    <source>
        <dbReference type="Proteomes" id="UP001054857"/>
    </source>
</evidence>
<feature type="non-terminal residue" evidence="1">
    <location>
        <position position="346"/>
    </location>
</feature>
<dbReference type="AlphaFoldDB" id="A0AAD3DFL0"/>
<keyword evidence="2" id="KW-1185">Reference proteome</keyword>
<gene>
    <name evidence="1" type="ORF">Agub_g320</name>
</gene>
<evidence type="ECO:0000313" key="1">
    <source>
        <dbReference type="EMBL" id="GFR39827.1"/>
    </source>
</evidence>
<dbReference type="Proteomes" id="UP001054857">
    <property type="component" value="Unassembled WGS sequence"/>
</dbReference>
<feature type="non-terminal residue" evidence="1">
    <location>
        <position position="1"/>
    </location>
</feature>
<comment type="caution">
    <text evidence="1">The sequence shown here is derived from an EMBL/GenBank/DDBJ whole genome shotgun (WGS) entry which is preliminary data.</text>
</comment>